<sequence>MGFWGSLWEGVKEGAKWVADHSGDILKAGTAIAKVAGGLAAEGKGTIAFANDPVWKLYDDYEKASQVLLNKAEITTSPTNRQEVVKTGKVCGVWWNPTPFASNKPLNFNMKRDISKLLKASAAPAQILHKGTWLDTAQVVSEAMFANSPTLFADLLDGEDPVQVTSFVIRNDTGDCQIEAKHAYYDVPLGSTNENNAWHGAIHAKTTASEKFLQAEAAKFSRALINDDGNEPVTPGASWTSTINVDWIDRETAEQNLKKFETEFKKRFPEYTVKTNSSTGYEQLLQIAGPVGATPADIRSAVTDTIKGMLPPQNEALPSINVTLSTLN</sequence>
<protein>
    <submittedName>
        <fullName evidence="1">Uncharacterized protein</fullName>
    </submittedName>
</protein>
<dbReference type="Proteomes" id="UP000002499">
    <property type="component" value="Unassembled WGS sequence"/>
</dbReference>
<dbReference type="EMBL" id="GL698499">
    <property type="protein sequence ID" value="EFY89438.1"/>
    <property type="molecule type" value="Genomic_DNA"/>
</dbReference>
<dbReference type="OrthoDB" id="4336378at2759"/>
<dbReference type="HOGENOM" id="CLU_758933_0_0_1"/>
<proteinExistence type="predicted"/>
<accession>E9E3L3</accession>
<keyword evidence="2" id="KW-1185">Reference proteome</keyword>
<dbReference type="AlphaFoldDB" id="E9E3L3"/>
<organism evidence="2">
    <name type="scientific">Metarhizium acridum (strain CQMa 102)</name>
    <dbReference type="NCBI Taxonomy" id="655827"/>
    <lineage>
        <taxon>Eukaryota</taxon>
        <taxon>Fungi</taxon>
        <taxon>Dikarya</taxon>
        <taxon>Ascomycota</taxon>
        <taxon>Pezizomycotina</taxon>
        <taxon>Sordariomycetes</taxon>
        <taxon>Hypocreomycetidae</taxon>
        <taxon>Hypocreales</taxon>
        <taxon>Clavicipitaceae</taxon>
        <taxon>Metarhizium</taxon>
    </lineage>
</organism>
<dbReference type="eggNOG" id="ENOG502STJ9">
    <property type="taxonomic scope" value="Eukaryota"/>
</dbReference>
<evidence type="ECO:0000313" key="1">
    <source>
        <dbReference type="EMBL" id="EFY89438.1"/>
    </source>
</evidence>
<dbReference type="InParanoid" id="E9E3L3"/>
<gene>
    <name evidence="1" type="ORF">MAC_04457</name>
</gene>
<dbReference type="OMA" id="GRHAHYA"/>
<name>E9E3L3_METAQ</name>
<evidence type="ECO:0000313" key="2">
    <source>
        <dbReference type="Proteomes" id="UP000002499"/>
    </source>
</evidence>
<reference evidence="1 2" key="1">
    <citation type="journal article" date="2011" name="PLoS Genet.">
        <title>Genome sequencing and comparative transcriptomics of the model entomopathogenic fungi Metarhizium anisopliae and M. acridum.</title>
        <authorList>
            <person name="Gao Q."/>
            <person name="Jin K."/>
            <person name="Ying S.H."/>
            <person name="Zhang Y."/>
            <person name="Xiao G."/>
            <person name="Shang Y."/>
            <person name="Duan Z."/>
            <person name="Hu X."/>
            <person name="Xie X.Q."/>
            <person name="Zhou G."/>
            <person name="Peng G."/>
            <person name="Luo Z."/>
            <person name="Huang W."/>
            <person name="Wang B."/>
            <person name="Fang W."/>
            <person name="Wang S."/>
            <person name="Zhong Y."/>
            <person name="Ma L.J."/>
            <person name="St Leger R.J."/>
            <person name="Zhao G.P."/>
            <person name="Pei Y."/>
            <person name="Feng M.G."/>
            <person name="Xia Y."/>
            <person name="Wang C."/>
        </authorList>
    </citation>
    <scope>NUCLEOTIDE SEQUENCE [LARGE SCALE GENOMIC DNA]</scope>
    <source>
        <strain evidence="1 2">CQMa 102</strain>
    </source>
</reference>